<protein>
    <submittedName>
        <fullName evidence="1">Uncharacterized protein</fullName>
    </submittedName>
</protein>
<evidence type="ECO:0000313" key="1">
    <source>
        <dbReference type="EMBL" id="KAJ8010900.1"/>
    </source>
</evidence>
<gene>
    <name evidence="1" type="ORF">DPEC_G00079960</name>
</gene>
<organism evidence="1 2">
    <name type="scientific">Dallia pectoralis</name>
    <name type="common">Alaska blackfish</name>
    <dbReference type="NCBI Taxonomy" id="75939"/>
    <lineage>
        <taxon>Eukaryota</taxon>
        <taxon>Metazoa</taxon>
        <taxon>Chordata</taxon>
        <taxon>Craniata</taxon>
        <taxon>Vertebrata</taxon>
        <taxon>Euteleostomi</taxon>
        <taxon>Actinopterygii</taxon>
        <taxon>Neopterygii</taxon>
        <taxon>Teleostei</taxon>
        <taxon>Protacanthopterygii</taxon>
        <taxon>Esociformes</taxon>
        <taxon>Umbridae</taxon>
        <taxon>Dallia</taxon>
    </lineage>
</organism>
<keyword evidence="2" id="KW-1185">Reference proteome</keyword>
<sequence>MPGPEQRPREHLSGSNCLRMASDLCGPGVQTCGTPRSPGTQLPRQLDPVRRSTMQHSAPGQACGHRAQAGKLPMGGSGQRWGRGGRSGVMAEAHHNQVPTGAVSGENYRGQRRTNTN</sequence>
<dbReference type="EMBL" id="CM055733">
    <property type="protein sequence ID" value="KAJ8010900.1"/>
    <property type="molecule type" value="Genomic_DNA"/>
</dbReference>
<evidence type="ECO:0000313" key="2">
    <source>
        <dbReference type="Proteomes" id="UP001157502"/>
    </source>
</evidence>
<reference evidence="1" key="1">
    <citation type="submission" date="2021-05" db="EMBL/GenBank/DDBJ databases">
        <authorList>
            <person name="Pan Q."/>
            <person name="Jouanno E."/>
            <person name="Zahm M."/>
            <person name="Klopp C."/>
            <person name="Cabau C."/>
            <person name="Louis A."/>
            <person name="Berthelot C."/>
            <person name="Parey E."/>
            <person name="Roest Crollius H."/>
            <person name="Montfort J."/>
            <person name="Robinson-Rechavi M."/>
            <person name="Bouchez O."/>
            <person name="Lampietro C."/>
            <person name="Lopez Roques C."/>
            <person name="Donnadieu C."/>
            <person name="Postlethwait J."/>
            <person name="Bobe J."/>
            <person name="Dillon D."/>
            <person name="Chandos A."/>
            <person name="von Hippel F."/>
            <person name="Guiguen Y."/>
        </authorList>
    </citation>
    <scope>NUCLEOTIDE SEQUENCE</scope>
    <source>
        <strain evidence="1">YG-Jan2019</strain>
    </source>
</reference>
<proteinExistence type="predicted"/>
<name>A0ACC2H5A8_DALPE</name>
<dbReference type="Proteomes" id="UP001157502">
    <property type="component" value="Chromosome 6"/>
</dbReference>
<accession>A0ACC2H5A8</accession>
<comment type="caution">
    <text evidence="1">The sequence shown here is derived from an EMBL/GenBank/DDBJ whole genome shotgun (WGS) entry which is preliminary data.</text>
</comment>